<organism evidence="7 8">
    <name type="scientific">Amanita muscaria (strain Koide BX008)</name>
    <dbReference type="NCBI Taxonomy" id="946122"/>
    <lineage>
        <taxon>Eukaryota</taxon>
        <taxon>Fungi</taxon>
        <taxon>Dikarya</taxon>
        <taxon>Basidiomycota</taxon>
        <taxon>Agaricomycotina</taxon>
        <taxon>Agaricomycetes</taxon>
        <taxon>Agaricomycetidae</taxon>
        <taxon>Agaricales</taxon>
        <taxon>Pluteineae</taxon>
        <taxon>Amanitaceae</taxon>
        <taxon>Amanita</taxon>
    </lineage>
</organism>
<keyword evidence="2 4" id="KW-0863">Zinc-finger</keyword>
<keyword evidence="1 4" id="KW-0479">Metal-binding</keyword>
<evidence type="ECO:0000313" key="7">
    <source>
        <dbReference type="EMBL" id="KIL67985.1"/>
    </source>
</evidence>
<dbReference type="HOGENOM" id="CLU_1175166_0_0_1"/>
<dbReference type="SUPFAM" id="SSF90229">
    <property type="entry name" value="CCCH zinc finger"/>
    <property type="match status" value="1"/>
</dbReference>
<sequence length="236" mass="25835">MSCPLSADVCDFAHVLVDPTPPIRIDAACRYYQAGFCPNGAWCRYAHALEASPALSGAMNGMRIYSRDGPRRGSSSNAGPPQSVPTDRGVISMHTPVAGNVLGPPPTPVNLASPPPSNSFPTLRHHSATMASPDFTDDVYAFTEDPQMSEHSHLHQSRIHIADPSPLVHVPPYSNTLPIGPMSPQYQFAPQLYMLEPKFFRFPPPPRKHKPRGISKKKLERYKSKNAPKVCIFVAS</sequence>
<dbReference type="InterPro" id="IPR000571">
    <property type="entry name" value="Znf_CCCH"/>
</dbReference>
<dbReference type="STRING" id="946122.A0A0C2SWY7"/>
<keyword evidence="3 4" id="KW-0862">Zinc</keyword>
<dbReference type="OrthoDB" id="411372at2759"/>
<dbReference type="SMART" id="SM00356">
    <property type="entry name" value="ZnF_C3H1"/>
    <property type="match status" value="1"/>
</dbReference>
<protein>
    <recommendedName>
        <fullName evidence="6">C3H1-type domain-containing protein</fullName>
    </recommendedName>
</protein>
<evidence type="ECO:0000256" key="5">
    <source>
        <dbReference type="SAM" id="MobiDB-lite"/>
    </source>
</evidence>
<evidence type="ECO:0000256" key="1">
    <source>
        <dbReference type="ARBA" id="ARBA00022723"/>
    </source>
</evidence>
<dbReference type="InterPro" id="IPR036855">
    <property type="entry name" value="Znf_CCCH_sf"/>
</dbReference>
<proteinExistence type="predicted"/>
<accession>A0A0C2SWY7</accession>
<feature type="zinc finger region" description="C3H1-type" evidence="4">
    <location>
        <begin position="28"/>
        <end position="50"/>
    </location>
</feature>
<evidence type="ECO:0000256" key="3">
    <source>
        <dbReference type="ARBA" id="ARBA00022833"/>
    </source>
</evidence>
<dbReference type="GO" id="GO:0008270">
    <property type="term" value="F:zinc ion binding"/>
    <property type="evidence" value="ECO:0007669"/>
    <property type="project" value="UniProtKB-KW"/>
</dbReference>
<dbReference type="EMBL" id="KN818230">
    <property type="protein sequence ID" value="KIL67985.1"/>
    <property type="molecule type" value="Genomic_DNA"/>
</dbReference>
<keyword evidence="8" id="KW-1185">Reference proteome</keyword>
<dbReference type="InParanoid" id="A0A0C2SWY7"/>
<dbReference type="PROSITE" id="PS50103">
    <property type="entry name" value="ZF_C3H1"/>
    <property type="match status" value="1"/>
</dbReference>
<dbReference type="Proteomes" id="UP000054549">
    <property type="component" value="Unassembled WGS sequence"/>
</dbReference>
<gene>
    <name evidence="7" type="ORF">M378DRAFT_177190</name>
</gene>
<evidence type="ECO:0000313" key="8">
    <source>
        <dbReference type="Proteomes" id="UP000054549"/>
    </source>
</evidence>
<evidence type="ECO:0000256" key="4">
    <source>
        <dbReference type="PROSITE-ProRule" id="PRU00723"/>
    </source>
</evidence>
<evidence type="ECO:0000256" key="2">
    <source>
        <dbReference type="ARBA" id="ARBA00022771"/>
    </source>
</evidence>
<reference evidence="7 8" key="1">
    <citation type="submission" date="2014-04" db="EMBL/GenBank/DDBJ databases">
        <title>Evolutionary Origins and Diversification of the Mycorrhizal Mutualists.</title>
        <authorList>
            <consortium name="DOE Joint Genome Institute"/>
            <consortium name="Mycorrhizal Genomics Consortium"/>
            <person name="Kohler A."/>
            <person name="Kuo A."/>
            <person name="Nagy L.G."/>
            <person name="Floudas D."/>
            <person name="Copeland A."/>
            <person name="Barry K.W."/>
            <person name="Cichocki N."/>
            <person name="Veneault-Fourrey C."/>
            <person name="LaButti K."/>
            <person name="Lindquist E.A."/>
            <person name="Lipzen A."/>
            <person name="Lundell T."/>
            <person name="Morin E."/>
            <person name="Murat C."/>
            <person name="Riley R."/>
            <person name="Ohm R."/>
            <person name="Sun H."/>
            <person name="Tunlid A."/>
            <person name="Henrissat B."/>
            <person name="Grigoriev I.V."/>
            <person name="Hibbett D.S."/>
            <person name="Martin F."/>
        </authorList>
    </citation>
    <scope>NUCLEOTIDE SEQUENCE [LARGE SCALE GENOMIC DNA]</scope>
    <source>
        <strain evidence="7 8">Koide BX008</strain>
    </source>
</reference>
<dbReference type="Pfam" id="PF00642">
    <property type="entry name" value="zf-CCCH"/>
    <property type="match status" value="1"/>
</dbReference>
<evidence type="ECO:0000259" key="6">
    <source>
        <dbReference type="PROSITE" id="PS50103"/>
    </source>
</evidence>
<dbReference type="AlphaFoldDB" id="A0A0C2SWY7"/>
<name>A0A0C2SWY7_AMAMK</name>
<feature type="domain" description="C3H1-type" evidence="6">
    <location>
        <begin position="28"/>
        <end position="50"/>
    </location>
</feature>
<feature type="region of interest" description="Disordered" evidence="5">
    <location>
        <begin position="63"/>
        <end position="88"/>
    </location>
</feature>